<organism evidence="18 19">
    <name type="scientific">Glutinoglossum americanum</name>
    <dbReference type="NCBI Taxonomy" id="1670608"/>
    <lineage>
        <taxon>Eukaryota</taxon>
        <taxon>Fungi</taxon>
        <taxon>Dikarya</taxon>
        <taxon>Ascomycota</taxon>
        <taxon>Pezizomycotina</taxon>
        <taxon>Geoglossomycetes</taxon>
        <taxon>Geoglossales</taxon>
        <taxon>Geoglossaceae</taxon>
        <taxon>Glutinoglossum</taxon>
    </lineage>
</organism>
<feature type="signal peptide" evidence="15">
    <location>
        <begin position="1"/>
        <end position="20"/>
    </location>
</feature>
<sequence>MGLLRTVALGLLGAAAVASASDVHVLGKDNFDAFVKDHDLSLIEFYAPWCGHCKALAPEYEEAATTLKEKNIVLAKVDCTEETALCQTYGVEGYPTIKVFRGPENPSPYSGARKAPAIISYMVKQSLPAVSILNKDTIEEFKTADKVVLIGYFKEDDSSSKDAFTAAAEKLRDSFLFGSVTDSALTEAEDTKVPSIIMYKQFDDGRTVFAEKFDAEAIEAFAKAASVPLVGEVGPDTYSGYMQSGIPLAYIFAETAEERAALAEEIRPVAQKHKGKLNFATIDAKAFGAHAGNLNLETDKFPAFAIQETAKNQKFPFDQSKKITQKAIDEFVQEFVDGKMAPSIKSEPIPEKQDGPVYVVVANNYEQIVKDDTKDVLVEFYAPWCGHCKALAPKYEELAALYFNNPDYASKVIVAKVDATANDVPEEIAGFPTIKLYPAGAKDKPVDYSGSRTIEDLANFIKEKGKYQVDAYVAKEEAESSETVEHAAPAATEMAEGTTESAASEATETVKPKGDDEEIHDEL</sequence>
<dbReference type="InterPro" id="IPR013766">
    <property type="entry name" value="Thioredoxin_domain"/>
</dbReference>
<keyword evidence="19" id="KW-1185">Reference proteome</keyword>
<dbReference type="InterPro" id="IPR005788">
    <property type="entry name" value="PDI_thioredoxin-like_dom"/>
</dbReference>
<evidence type="ECO:0000256" key="2">
    <source>
        <dbReference type="ARBA" id="ARBA00002692"/>
    </source>
</evidence>
<name>A0A9P8I8Q6_9PEZI</name>
<comment type="function">
    <text evidence="2">Participates in the folding of proteins containing disulfide bonds, may be involved in glycosylation, prolyl hydroxylation and triglyceride transfer.</text>
</comment>
<reference evidence="18" key="1">
    <citation type="submission" date="2021-03" db="EMBL/GenBank/DDBJ databases">
        <title>Comparative genomics and phylogenomic investigation of the class Geoglossomycetes provide insights into ecological specialization and systematics.</title>
        <authorList>
            <person name="Melie T."/>
            <person name="Pirro S."/>
            <person name="Miller A.N."/>
            <person name="Quandt A."/>
        </authorList>
    </citation>
    <scope>NUCLEOTIDE SEQUENCE</scope>
    <source>
        <strain evidence="18">GBOQ0MN5Z8</strain>
    </source>
</reference>
<gene>
    <name evidence="18" type="ORF">FGG08_002701</name>
</gene>
<dbReference type="GO" id="GO:0051082">
    <property type="term" value="F:unfolded protein binding"/>
    <property type="evidence" value="ECO:0007669"/>
    <property type="project" value="UniProtKB-ARBA"/>
</dbReference>
<dbReference type="Proteomes" id="UP000698800">
    <property type="component" value="Unassembled WGS sequence"/>
</dbReference>
<evidence type="ECO:0000256" key="6">
    <source>
        <dbReference type="ARBA" id="ARBA00022729"/>
    </source>
</evidence>
<evidence type="ECO:0000256" key="13">
    <source>
        <dbReference type="PIRSR" id="PIRSR605792-51"/>
    </source>
</evidence>
<dbReference type="SUPFAM" id="SSF52833">
    <property type="entry name" value="Thioredoxin-like"/>
    <property type="match status" value="4"/>
</dbReference>
<dbReference type="EMBL" id="JAGHQL010000043">
    <property type="protein sequence ID" value="KAH0542932.1"/>
    <property type="molecule type" value="Genomic_DNA"/>
</dbReference>
<feature type="compositionally biased region" description="Low complexity" evidence="16">
    <location>
        <begin position="487"/>
        <end position="507"/>
    </location>
</feature>
<keyword evidence="10 15" id="KW-0413">Isomerase</keyword>
<comment type="catalytic activity">
    <reaction evidence="1 15">
        <text>Catalyzes the rearrangement of -S-S- bonds in proteins.</text>
        <dbReference type="EC" id="5.3.4.1"/>
    </reaction>
</comment>
<dbReference type="NCBIfam" id="TIGR01126">
    <property type="entry name" value="pdi_dom"/>
    <property type="match status" value="2"/>
</dbReference>
<dbReference type="InterPro" id="IPR005792">
    <property type="entry name" value="Prot_disulphide_isomerase"/>
</dbReference>
<dbReference type="GO" id="GO:0034976">
    <property type="term" value="P:response to endoplasmic reticulum stress"/>
    <property type="evidence" value="ECO:0007669"/>
    <property type="project" value="TreeGrafter"/>
</dbReference>
<dbReference type="Gene3D" id="3.40.30.10">
    <property type="entry name" value="Glutaredoxin"/>
    <property type="match status" value="4"/>
</dbReference>
<feature type="disulfide bond" description="Redox-active" evidence="13">
    <location>
        <begin position="50"/>
        <end position="53"/>
    </location>
</feature>
<evidence type="ECO:0000256" key="7">
    <source>
        <dbReference type="ARBA" id="ARBA00022737"/>
    </source>
</evidence>
<dbReference type="FunFam" id="3.40.30.10:FF:000154">
    <property type="entry name" value="Protein disulfide-isomerase"/>
    <property type="match status" value="1"/>
</dbReference>
<dbReference type="InterPro" id="IPR036249">
    <property type="entry name" value="Thioredoxin-like_sf"/>
</dbReference>
<dbReference type="PROSITE" id="PS51352">
    <property type="entry name" value="THIOREDOXIN_2"/>
    <property type="match status" value="2"/>
</dbReference>
<dbReference type="FunFam" id="3.40.30.10:FF:000185">
    <property type="entry name" value="Protein disulfide-isomerase"/>
    <property type="match status" value="1"/>
</dbReference>
<comment type="subcellular location">
    <subcellularLocation>
        <location evidence="3">Endoplasmic reticulum lumen</location>
    </subcellularLocation>
</comment>
<evidence type="ECO:0000256" key="10">
    <source>
        <dbReference type="ARBA" id="ARBA00023235"/>
    </source>
</evidence>
<dbReference type="OrthoDB" id="427280at2759"/>
<dbReference type="FunFam" id="3.40.30.10:FF:000017">
    <property type="entry name" value="Protein disulfide-isomerase A4"/>
    <property type="match status" value="1"/>
</dbReference>
<evidence type="ECO:0000256" key="3">
    <source>
        <dbReference type="ARBA" id="ARBA00004319"/>
    </source>
</evidence>
<evidence type="ECO:0000256" key="8">
    <source>
        <dbReference type="ARBA" id="ARBA00022824"/>
    </source>
</evidence>
<protein>
    <recommendedName>
        <fullName evidence="12 15">Protein disulfide-isomerase</fullName>
        <ecNumber evidence="5 15">5.3.4.1</ecNumber>
    </recommendedName>
</protein>
<dbReference type="PROSITE" id="PS00194">
    <property type="entry name" value="THIOREDOXIN_1"/>
    <property type="match status" value="2"/>
</dbReference>
<evidence type="ECO:0000313" key="19">
    <source>
        <dbReference type="Proteomes" id="UP000698800"/>
    </source>
</evidence>
<dbReference type="GO" id="GO:0005788">
    <property type="term" value="C:endoplasmic reticulum lumen"/>
    <property type="evidence" value="ECO:0007669"/>
    <property type="project" value="UniProtKB-SubCell"/>
</dbReference>
<comment type="caution">
    <text evidence="18">The sequence shown here is derived from an EMBL/GenBank/DDBJ whole genome shotgun (WGS) entry which is preliminary data.</text>
</comment>
<dbReference type="CDD" id="cd02981">
    <property type="entry name" value="PDI_b_family"/>
    <property type="match status" value="1"/>
</dbReference>
<evidence type="ECO:0000256" key="5">
    <source>
        <dbReference type="ARBA" id="ARBA00012723"/>
    </source>
</evidence>
<dbReference type="PANTHER" id="PTHR18929">
    <property type="entry name" value="PROTEIN DISULFIDE ISOMERASE"/>
    <property type="match status" value="1"/>
</dbReference>
<comment type="similarity">
    <text evidence="4 14">Belongs to the protein disulfide isomerase family.</text>
</comment>
<evidence type="ECO:0000256" key="14">
    <source>
        <dbReference type="RuleBase" id="RU004208"/>
    </source>
</evidence>
<keyword evidence="8" id="KW-0256">Endoplasmic reticulum</keyword>
<feature type="disulfide bond" description="Redox-active" evidence="13">
    <location>
        <begin position="385"/>
        <end position="388"/>
    </location>
</feature>
<dbReference type="FunFam" id="3.40.30.10:FF:000139">
    <property type="entry name" value="Protein disulfide-isomerase"/>
    <property type="match status" value="1"/>
</dbReference>
<dbReference type="InterPro" id="IPR017937">
    <property type="entry name" value="Thioredoxin_CS"/>
</dbReference>
<evidence type="ECO:0000256" key="11">
    <source>
        <dbReference type="ARBA" id="ARBA00023284"/>
    </source>
</evidence>
<dbReference type="EC" id="5.3.4.1" evidence="5 15"/>
<dbReference type="Pfam" id="PF13848">
    <property type="entry name" value="Thioredoxin_6"/>
    <property type="match status" value="1"/>
</dbReference>
<proteinExistence type="inferred from homology"/>
<keyword evidence="7" id="KW-0677">Repeat</keyword>
<evidence type="ECO:0000256" key="15">
    <source>
        <dbReference type="RuleBase" id="RU361130"/>
    </source>
</evidence>
<keyword evidence="11 13" id="KW-0676">Redox-active center</keyword>
<dbReference type="Pfam" id="PF00085">
    <property type="entry name" value="Thioredoxin"/>
    <property type="match status" value="2"/>
</dbReference>
<dbReference type="PANTHER" id="PTHR18929:SF132">
    <property type="entry name" value="PROTEIN DISULFIDE-ISOMERASE A3"/>
    <property type="match status" value="1"/>
</dbReference>
<accession>A0A9P8I8Q6</accession>
<feature type="domain" description="Thioredoxin" evidence="17">
    <location>
        <begin position="9"/>
        <end position="173"/>
    </location>
</feature>
<evidence type="ECO:0000256" key="12">
    <source>
        <dbReference type="ARBA" id="ARBA00039846"/>
    </source>
</evidence>
<feature type="region of interest" description="Disordered" evidence="16">
    <location>
        <begin position="477"/>
        <end position="523"/>
    </location>
</feature>
<evidence type="ECO:0000256" key="9">
    <source>
        <dbReference type="ARBA" id="ARBA00023157"/>
    </source>
</evidence>
<dbReference type="CDD" id="cd02982">
    <property type="entry name" value="PDI_b'_family"/>
    <property type="match status" value="1"/>
</dbReference>
<evidence type="ECO:0000313" key="18">
    <source>
        <dbReference type="EMBL" id="KAH0542932.1"/>
    </source>
</evidence>
<evidence type="ECO:0000256" key="16">
    <source>
        <dbReference type="SAM" id="MobiDB-lite"/>
    </source>
</evidence>
<feature type="domain" description="Thioredoxin" evidence="17">
    <location>
        <begin position="335"/>
        <end position="466"/>
    </location>
</feature>
<keyword evidence="9 13" id="KW-1015">Disulfide bond</keyword>
<dbReference type="NCBIfam" id="TIGR01130">
    <property type="entry name" value="ER_PDI_fam"/>
    <property type="match status" value="1"/>
</dbReference>
<dbReference type="CDD" id="cd02961">
    <property type="entry name" value="PDI_a_family"/>
    <property type="match status" value="1"/>
</dbReference>
<dbReference type="GO" id="GO:0015035">
    <property type="term" value="F:protein-disulfide reductase activity"/>
    <property type="evidence" value="ECO:0007669"/>
    <property type="project" value="UniProtKB-ARBA"/>
</dbReference>
<dbReference type="GO" id="GO:0003756">
    <property type="term" value="F:protein disulfide isomerase activity"/>
    <property type="evidence" value="ECO:0007669"/>
    <property type="project" value="UniProtKB-EC"/>
</dbReference>
<dbReference type="GO" id="GO:0006457">
    <property type="term" value="P:protein folding"/>
    <property type="evidence" value="ECO:0007669"/>
    <property type="project" value="TreeGrafter"/>
</dbReference>
<evidence type="ECO:0000259" key="17">
    <source>
        <dbReference type="PROSITE" id="PS51352"/>
    </source>
</evidence>
<feature type="chain" id="PRO_5040532393" description="Protein disulfide-isomerase" evidence="15">
    <location>
        <begin position="21"/>
        <end position="523"/>
    </location>
</feature>
<evidence type="ECO:0000256" key="4">
    <source>
        <dbReference type="ARBA" id="ARBA00006347"/>
    </source>
</evidence>
<evidence type="ECO:0000256" key="1">
    <source>
        <dbReference type="ARBA" id="ARBA00001182"/>
    </source>
</evidence>
<dbReference type="AlphaFoldDB" id="A0A9P8I8Q6"/>
<keyword evidence="6 15" id="KW-0732">Signal</keyword>
<dbReference type="CDD" id="cd02995">
    <property type="entry name" value="PDI_a_PDI_a'_C"/>
    <property type="match status" value="1"/>
</dbReference>
<dbReference type="PRINTS" id="PR00421">
    <property type="entry name" value="THIOREDOXIN"/>
</dbReference>